<dbReference type="Proteomes" id="UP001151760">
    <property type="component" value="Unassembled WGS sequence"/>
</dbReference>
<organism evidence="1 2">
    <name type="scientific">Tanacetum coccineum</name>
    <dbReference type="NCBI Taxonomy" id="301880"/>
    <lineage>
        <taxon>Eukaryota</taxon>
        <taxon>Viridiplantae</taxon>
        <taxon>Streptophyta</taxon>
        <taxon>Embryophyta</taxon>
        <taxon>Tracheophyta</taxon>
        <taxon>Spermatophyta</taxon>
        <taxon>Magnoliopsida</taxon>
        <taxon>eudicotyledons</taxon>
        <taxon>Gunneridae</taxon>
        <taxon>Pentapetalae</taxon>
        <taxon>asterids</taxon>
        <taxon>campanulids</taxon>
        <taxon>Asterales</taxon>
        <taxon>Asteraceae</taxon>
        <taxon>Asteroideae</taxon>
        <taxon>Anthemideae</taxon>
        <taxon>Anthemidinae</taxon>
        <taxon>Tanacetum</taxon>
    </lineage>
</organism>
<evidence type="ECO:0000313" key="1">
    <source>
        <dbReference type="EMBL" id="GJT81523.1"/>
    </source>
</evidence>
<sequence>MGDNLKQYEVDIEEINFILISIPNDIYNSVDSCQTAKEMWLQVKRKMQETQLSEYATNVRLEKNLTKDPHDELFDYLQQYEKLVIASRAKKLKKTHDPLALVAHTSSSSSRSHQLIMSHILLLCRNVGNDGRIARRTYNVQEESAEVHELHMTRRSTKKLITPYDNPEQIFQSSRKLIRTRSLDRLDSLESNLFFDYEDQFKVEKTKTMAGPTMEEYMTKSREDYRSGIPRPKIDEKARFKLKGQFLKELRDNTFSGLDNEDANEHIENLLETVDLFHIPEVTHDQIML</sequence>
<reference evidence="1" key="2">
    <citation type="submission" date="2022-01" db="EMBL/GenBank/DDBJ databases">
        <authorList>
            <person name="Yamashiro T."/>
            <person name="Shiraishi A."/>
            <person name="Satake H."/>
            <person name="Nakayama K."/>
        </authorList>
    </citation>
    <scope>NUCLEOTIDE SEQUENCE</scope>
</reference>
<evidence type="ECO:0000313" key="2">
    <source>
        <dbReference type="Proteomes" id="UP001151760"/>
    </source>
</evidence>
<gene>
    <name evidence="1" type="ORF">Tco_1055865</name>
</gene>
<reference evidence="1" key="1">
    <citation type="journal article" date="2022" name="Int. J. Mol. Sci.">
        <title>Draft Genome of Tanacetum Coccineum: Genomic Comparison of Closely Related Tanacetum-Family Plants.</title>
        <authorList>
            <person name="Yamashiro T."/>
            <person name="Shiraishi A."/>
            <person name="Nakayama K."/>
            <person name="Satake H."/>
        </authorList>
    </citation>
    <scope>NUCLEOTIDE SEQUENCE</scope>
</reference>
<name>A0ABQ5H0V6_9ASTR</name>
<protein>
    <submittedName>
        <fullName evidence="1">Uncharacterized protein</fullName>
    </submittedName>
</protein>
<proteinExistence type="predicted"/>
<dbReference type="EMBL" id="BQNB010019087">
    <property type="protein sequence ID" value="GJT81523.1"/>
    <property type="molecule type" value="Genomic_DNA"/>
</dbReference>
<keyword evidence="2" id="KW-1185">Reference proteome</keyword>
<comment type="caution">
    <text evidence="1">The sequence shown here is derived from an EMBL/GenBank/DDBJ whole genome shotgun (WGS) entry which is preliminary data.</text>
</comment>
<accession>A0ABQ5H0V6</accession>